<sequence length="300" mass="33704">MAPPASASPSDPDMSSSKPHPGFRFFPLLPTELRLQVWRHSLPDVDAPTMAFVREIKVDDGGCAEEKEEVGWDPRKTTLVQVPLPHVFVNYEARQVALQFAAKSGLRMRFRPETRGHIFVRRFSPKRDILYIPFTKGEAFALEYRMRFYFGLSQRNLSMPFALNLAVAGDMLDRHSHMIASATISELIRFNIYVIWDEPPDMNEKEANAPVPPVWTIKTIPRPGNGNSEKGGTPMSVRAFSPNGTGSYVPGDTFFDSGDVHAKALEWQNEVNYAVECIHSGSRDNFTATHTIQPATAVRR</sequence>
<organism evidence="2 3">
    <name type="scientific">Cladobotryum mycophilum</name>
    <dbReference type="NCBI Taxonomy" id="491253"/>
    <lineage>
        <taxon>Eukaryota</taxon>
        <taxon>Fungi</taxon>
        <taxon>Dikarya</taxon>
        <taxon>Ascomycota</taxon>
        <taxon>Pezizomycotina</taxon>
        <taxon>Sordariomycetes</taxon>
        <taxon>Hypocreomycetidae</taxon>
        <taxon>Hypocreales</taxon>
        <taxon>Hypocreaceae</taxon>
        <taxon>Cladobotryum</taxon>
    </lineage>
</organism>
<evidence type="ECO:0000313" key="3">
    <source>
        <dbReference type="Proteomes" id="UP001338125"/>
    </source>
</evidence>
<comment type="caution">
    <text evidence="2">The sequence shown here is derived from an EMBL/GenBank/DDBJ whole genome shotgun (WGS) entry which is preliminary data.</text>
</comment>
<keyword evidence="3" id="KW-1185">Reference proteome</keyword>
<dbReference type="EMBL" id="JAVFKD010000001">
    <property type="protein sequence ID" value="KAK5997963.1"/>
    <property type="molecule type" value="Genomic_DNA"/>
</dbReference>
<proteinExistence type="predicted"/>
<name>A0ABR0T0H8_9HYPO</name>
<protein>
    <recommendedName>
        <fullName evidence="1">2EXR domain-containing protein</fullName>
    </recommendedName>
</protein>
<gene>
    <name evidence="2" type="ORF">PT974_00331</name>
</gene>
<dbReference type="Pfam" id="PF20150">
    <property type="entry name" value="2EXR"/>
    <property type="match status" value="1"/>
</dbReference>
<dbReference type="InterPro" id="IPR045518">
    <property type="entry name" value="2EXR"/>
</dbReference>
<reference evidence="2 3" key="1">
    <citation type="submission" date="2024-01" db="EMBL/GenBank/DDBJ databases">
        <title>Complete genome of Cladobotryum mycophilum ATHUM6906.</title>
        <authorList>
            <person name="Christinaki A.C."/>
            <person name="Myridakis A.I."/>
            <person name="Kouvelis V.N."/>
        </authorList>
    </citation>
    <scope>NUCLEOTIDE SEQUENCE [LARGE SCALE GENOMIC DNA]</scope>
    <source>
        <strain evidence="2 3">ATHUM6906</strain>
    </source>
</reference>
<feature type="domain" description="2EXR" evidence="1">
    <location>
        <begin position="23"/>
        <end position="130"/>
    </location>
</feature>
<evidence type="ECO:0000313" key="2">
    <source>
        <dbReference type="EMBL" id="KAK5997963.1"/>
    </source>
</evidence>
<accession>A0ABR0T0H8</accession>
<evidence type="ECO:0000259" key="1">
    <source>
        <dbReference type="Pfam" id="PF20150"/>
    </source>
</evidence>
<dbReference type="Proteomes" id="UP001338125">
    <property type="component" value="Unassembled WGS sequence"/>
</dbReference>